<dbReference type="GO" id="GO:0003824">
    <property type="term" value="F:catalytic activity"/>
    <property type="evidence" value="ECO:0007669"/>
    <property type="project" value="InterPro"/>
</dbReference>
<dbReference type="EMBL" id="DRTX01000179">
    <property type="protein sequence ID" value="HHF53414.1"/>
    <property type="molecule type" value="Genomic_DNA"/>
</dbReference>
<dbReference type="PANTHER" id="PTHR38597">
    <property type="entry name" value="BLL3834 PROTEIN"/>
    <property type="match status" value="1"/>
</dbReference>
<dbReference type="PANTHER" id="PTHR38597:SF1">
    <property type="entry name" value="BLL3834 PROTEIN"/>
    <property type="match status" value="1"/>
</dbReference>
<reference evidence="1" key="1">
    <citation type="journal article" date="2020" name="mSystems">
        <title>Genome- and Community-Level Interaction Insights into Carbon Utilization and Element Cycling Functions of Hydrothermarchaeota in Hydrothermal Sediment.</title>
        <authorList>
            <person name="Zhou Z."/>
            <person name="Liu Y."/>
            <person name="Xu W."/>
            <person name="Pan J."/>
            <person name="Luo Z.H."/>
            <person name="Li M."/>
        </authorList>
    </citation>
    <scope>NUCLEOTIDE SEQUENCE [LARGE SCALE GENOMIC DNA]</scope>
    <source>
        <strain evidence="1">HyVt-96</strain>
    </source>
</reference>
<sequence length="358" mass="40840">MKTGYITLPLHYGRAPKWLFQRMVKLSRAIVEAIVMEFGPDELLKRLSDPLWFQAFGCLLGFDWHSSGLTTTTGGALKEALKDIQYDLGFFIAGGKGKTSRKTPEEILTISEKTGIEGDSLVYASRMTAKVDSSLLQDGYQIYHHIILFTKEGKWAVIQQGLNEIDRTARRYHWLGEKIENFVKEPHTGFFFEKIIENVLDLTSTDAEDARKTLPELASRHPDKTIKELKQLKVSDLPRRHTILIKDIKPENLRKILLSTYERVPQNLEELLSLKGVGPKTIRALALVSDLVYGAKPSYEDPVIYSYAHGGKDGHPYPVARRVYDRSIEVLERAITRAKLGKREELETLRKLEKLFTQ</sequence>
<dbReference type="AlphaFoldDB" id="A0A7V5LU70"/>
<name>A0A7V5LU70_UNCW3</name>
<gene>
    <name evidence="1" type="ORF">ENL43_03515</name>
</gene>
<dbReference type="Pfam" id="PF05559">
    <property type="entry name" value="DUF763"/>
    <property type="match status" value="1"/>
</dbReference>
<accession>A0A7V5LU70</accession>
<protein>
    <submittedName>
        <fullName evidence="1">DUF763 domain-containing protein</fullName>
    </submittedName>
</protein>
<comment type="caution">
    <text evidence="1">The sequence shown here is derived from an EMBL/GenBank/DDBJ whole genome shotgun (WGS) entry which is preliminary data.</text>
</comment>
<organism evidence="1">
    <name type="scientific">candidate division WOR-3 bacterium</name>
    <dbReference type="NCBI Taxonomy" id="2052148"/>
    <lineage>
        <taxon>Bacteria</taxon>
        <taxon>Bacteria division WOR-3</taxon>
    </lineage>
</organism>
<proteinExistence type="predicted"/>
<dbReference type="InterPro" id="IPR008482">
    <property type="entry name" value="DUF763"/>
</dbReference>
<dbReference type="SUPFAM" id="SSF48150">
    <property type="entry name" value="DNA-glycosylase"/>
    <property type="match status" value="1"/>
</dbReference>
<evidence type="ECO:0000313" key="1">
    <source>
        <dbReference type="EMBL" id="HHF53414.1"/>
    </source>
</evidence>
<dbReference type="InterPro" id="IPR011257">
    <property type="entry name" value="DNA_glycosylase"/>
</dbReference>
<dbReference type="GO" id="GO:0006281">
    <property type="term" value="P:DNA repair"/>
    <property type="evidence" value="ECO:0007669"/>
    <property type="project" value="InterPro"/>
</dbReference>
<dbReference type="Proteomes" id="UP000886050">
    <property type="component" value="Unassembled WGS sequence"/>
</dbReference>